<dbReference type="InterPro" id="IPR000522">
    <property type="entry name" value="ABC_transptr_permease_BtuC"/>
</dbReference>
<dbReference type="CDD" id="cd06550">
    <property type="entry name" value="TM_ABC_iron-siderophores_like"/>
    <property type="match status" value="1"/>
</dbReference>
<keyword evidence="5 8" id="KW-0812">Transmembrane</keyword>
<evidence type="ECO:0000256" key="1">
    <source>
        <dbReference type="ARBA" id="ARBA00004651"/>
    </source>
</evidence>
<feature type="transmembrane region" description="Helical" evidence="8">
    <location>
        <begin position="344"/>
        <end position="363"/>
    </location>
</feature>
<name>A0A1N6NYP4_9GAMM</name>
<accession>A0A1N6NYP4</accession>
<sequence>MDAARPLDQSQPLHRPPAGFWLWRSSGTSNGTSDGTRPGYSLLIPKRAVIINSLLILLLLIVVTLSLGSGSVSLSPAEVWQALWHQGPAINQLVVNELRLQRVLAGLTTGAAFALSGCLMQTLSRNRLATPGIIGIDNSATAFAVASVTGTGLSLAPSSMALAGAATACALAFGLTGASGRGGYRFIVAGIGIGAIAGAMTQFMLSRVAIDDANAAFPWTVGSLNARSPEATAALAACLPLALALSLRMTRALQLMQVSDAVSIGLGINLKQVRRNGLILSVLLTGLAVAVAGPVGLVALLGPEVARGLYRHKGVPLVASALCGALIMLAADLTGRLILAPLEIPVGIVTAVVGSPYLLWMLLNPSFKNTP</sequence>
<dbReference type="EMBL" id="FTMN01000001">
    <property type="protein sequence ID" value="SIP97245.1"/>
    <property type="molecule type" value="Genomic_DNA"/>
</dbReference>
<dbReference type="SUPFAM" id="SSF81345">
    <property type="entry name" value="ABC transporter involved in vitamin B12 uptake, BtuC"/>
    <property type="match status" value="1"/>
</dbReference>
<keyword evidence="10" id="KW-1185">Reference proteome</keyword>
<keyword evidence="7 8" id="KW-0472">Membrane</keyword>
<dbReference type="GO" id="GO:0022857">
    <property type="term" value="F:transmembrane transporter activity"/>
    <property type="evidence" value="ECO:0007669"/>
    <property type="project" value="InterPro"/>
</dbReference>
<feature type="transmembrane region" description="Helical" evidence="8">
    <location>
        <begin position="186"/>
        <end position="210"/>
    </location>
</feature>
<proteinExistence type="inferred from homology"/>
<dbReference type="eggNOG" id="COG4779">
    <property type="taxonomic scope" value="Bacteria"/>
</dbReference>
<protein>
    <submittedName>
        <fullName evidence="9">Iron complex transport system permease protein</fullName>
    </submittedName>
</protein>
<comment type="subcellular location">
    <subcellularLocation>
        <location evidence="1">Cell membrane</location>
        <topology evidence="1">Multi-pass membrane protein</topology>
    </subcellularLocation>
</comment>
<gene>
    <name evidence="9" type="ORF">SAMN05421647_101653</name>
</gene>
<evidence type="ECO:0000313" key="10">
    <source>
        <dbReference type="Proteomes" id="UP000186895"/>
    </source>
</evidence>
<reference evidence="9 10" key="1">
    <citation type="submission" date="2017-01" db="EMBL/GenBank/DDBJ databases">
        <authorList>
            <person name="Mah S.A."/>
            <person name="Swanson W.J."/>
            <person name="Moy G.W."/>
            <person name="Vacquier V.D."/>
        </authorList>
    </citation>
    <scope>NUCLEOTIDE SEQUENCE [LARGE SCALE GENOMIC DNA]</scope>
    <source>
        <strain evidence="9 10">DSM 7027</strain>
    </source>
</reference>
<evidence type="ECO:0000256" key="6">
    <source>
        <dbReference type="ARBA" id="ARBA00022989"/>
    </source>
</evidence>
<dbReference type="Gene3D" id="1.10.3470.10">
    <property type="entry name" value="ABC transporter involved in vitamin B12 uptake, BtuC"/>
    <property type="match status" value="1"/>
</dbReference>
<feature type="transmembrane region" description="Helical" evidence="8">
    <location>
        <begin position="314"/>
        <end position="332"/>
    </location>
</feature>
<evidence type="ECO:0000256" key="7">
    <source>
        <dbReference type="ARBA" id="ARBA00023136"/>
    </source>
</evidence>
<evidence type="ECO:0000256" key="2">
    <source>
        <dbReference type="ARBA" id="ARBA00007935"/>
    </source>
</evidence>
<dbReference type="AlphaFoldDB" id="A0A1N6NYP4"/>
<feature type="transmembrane region" description="Helical" evidence="8">
    <location>
        <begin position="161"/>
        <end position="179"/>
    </location>
</feature>
<dbReference type="Pfam" id="PF01032">
    <property type="entry name" value="FecCD"/>
    <property type="match status" value="1"/>
</dbReference>
<dbReference type="PANTHER" id="PTHR30472">
    <property type="entry name" value="FERRIC ENTEROBACTIN TRANSPORT SYSTEM PERMEASE PROTEIN"/>
    <property type="match status" value="1"/>
</dbReference>
<evidence type="ECO:0000256" key="4">
    <source>
        <dbReference type="ARBA" id="ARBA00022475"/>
    </source>
</evidence>
<dbReference type="Proteomes" id="UP000186895">
    <property type="component" value="Unassembled WGS sequence"/>
</dbReference>
<dbReference type="GO" id="GO:0033214">
    <property type="term" value="P:siderophore-iron import into cell"/>
    <property type="evidence" value="ECO:0007669"/>
    <property type="project" value="TreeGrafter"/>
</dbReference>
<comment type="similarity">
    <text evidence="2">Belongs to the binding-protein-dependent transport system permease family. FecCD subfamily.</text>
</comment>
<feature type="transmembrane region" description="Helical" evidence="8">
    <location>
        <begin position="230"/>
        <end position="247"/>
    </location>
</feature>
<feature type="transmembrane region" description="Helical" evidence="8">
    <location>
        <begin position="278"/>
        <end position="302"/>
    </location>
</feature>
<feature type="transmembrane region" description="Helical" evidence="8">
    <location>
        <begin position="49"/>
        <end position="68"/>
    </location>
</feature>
<evidence type="ECO:0000313" key="9">
    <source>
        <dbReference type="EMBL" id="SIP97245.1"/>
    </source>
</evidence>
<keyword evidence="3" id="KW-0813">Transport</keyword>
<keyword evidence="6 8" id="KW-1133">Transmembrane helix</keyword>
<evidence type="ECO:0000256" key="8">
    <source>
        <dbReference type="SAM" id="Phobius"/>
    </source>
</evidence>
<dbReference type="STRING" id="49186.SAMN05421647_101653"/>
<organism evidence="9 10">
    <name type="scientific">Marinobacterium stanieri</name>
    <dbReference type="NCBI Taxonomy" id="49186"/>
    <lineage>
        <taxon>Bacteria</taxon>
        <taxon>Pseudomonadati</taxon>
        <taxon>Pseudomonadota</taxon>
        <taxon>Gammaproteobacteria</taxon>
        <taxon>Oceanospirillales</taxon>
        <taxon>Oceanospirillaceae</taxon>
        <taxon>Marinobacterium</taxon>
    </lineage>
</organism>
<dbReference type="InterPro" id="IPR037294">
    <property type="entry name" value="ABC_BtuC-like"/>
</dbReference>
<dbReference type="PANTHER" id="PTHR30472:SF24">
    <property type="entry name" value="FERRIC ENTEROBACTIN TRANSPORT SYSTEM PERMEASE PROTEIN FEPG"/>
    <property type="match status" value="1"/>
</dbReference>
<evidence type="ECO:0000256" key="5">
    <source>
        <dbReference type="ARBA" id="ARBA00022692"/>
    </source>
</evidence>
<dbReference type="GO" id="GO:0005886">
    <property type="term" value="C:plasma membrane"/>
    <property type="evidence" value="ECO:0007669"/>
    <property type="project" value="UniProtKB-SubCell"/>
</dbReference>
<keyword evidence="4" id="KW-1003">Cell membrane</keyword>
<evidence type="ECO:0000256" key="3">
    <source>
        <dbReference type="ARBA" id="ARBA00022448"/>
    </source>
</evidence>
<dbReference type="RefSeq" id="WP_083702909.1">
    <property type="nucleotide sequence ID" value="NZ_FTMN01000001.1"/>
</dbReference>